<accession>A0A1S1N3V6</accession>
<dbReference type="Pfam" id="PF06259">
    <property type="entry name" value="Abhydrolase_8"/>
    <property type="match status" value="1"/>
</dbReference>
<protein>
    <recommendedName>
        <fullName evidence="2">DUF1023 domain-containing protein</fullName>
    </recommendedName>
</protein>
<proteinExistence type="predicted"/>
<dbReference type="AlphaFoldDB" id="A0A1S1N3V6"/>
<sequence>MKLGIITAAWFAALISFNCWSTTILNAPPESVSVNDKFVFYSHGYIVEGVDPKPVNTKNGWGVYDFPAVKQALSDKSYTLIAHHRAKNTDPFAYAYELNKQVRELVEKGVSAKNITLIGFSRGAFISAVASDKLSDLEINTVILAGCGGLSSSKHSDIKVFGHVLSVYEQSDRAQSCAALDKRSTQTRSFNEIMINTGLEHGAFYRPMNEWVTPVKAWVKAHMGR</sequence>
<feature type="signal peptide" evidence="1">
    <location>
        <begin position="1"/>
        <end position="21"/>
    </location>
</feature>
<dbReference type="OrthoDB" id="6381520at2"/>
<dbReference type="Gene3D" id="3.40.50.1820">
    <property type="entry name" value="alpha/beta hydrolase"/>
    <property type="match status" value="1"/>
</dbReference>
<organism evidence="3 4">
    <name type="scientific">Pseudoalteromonas byunsanensis</name>
    <dbReference type="NCBI Taxonomy" id="327939"/>
    <lineage>
        <taxon>Bacteria</taxon>
        <taxon>Pseudomonadati</taxon>
        <taxon>Pseudomonadota</taxon>
        <taxon>Gammaproteobacteria</taxon>
        <taxon>Alteromonadales</taxon>
        <taxon>Pseudoalteromonadaceae</taxon>
        <taxon>Pseudoalteromonas</taxon>
    </lineage>
</organism>
<reference evidence="3 4" key="1">
    <citation type="submission" date="2016-10" db="EMBL/GenBank/DDBJ databases">
        <title>Pseudoalteromonas amylolytica sp. nov., isolated from the surface seawater.</title>
        <authorList>
            <person name="Wu Y.-H."/>
            <person name="Cheng H."/>
            <person name="Jin X.-B."/>
            <person name="Wang C.-S."/>
            <person name="Xu X.-W."/>
        </authorList>
    </citation>
    <scope>NUCLEOTIDE SEQUENCE [LARGE SCALE GENOMIC DNA]</scope>
    <source>
        <strain evidence="3 4">JCM 12483</strain>
    </source>
</reference>
<dbReference type="RefSeq" id="WP_070993305.1">
    <property type="nucleotide sequence ID" value="NZ_CBCSHD010000004.1"/>
</dbReference>
<evidence type="ECO:0000313" key="4">
    <source>
        <dbReference type="Proteomes" id="UP000180253"/>
    </source>
</evidence>
<evidence type="ECO:0000259" key="2">
    <source>
        <dbReference type="Pfam" id="PF06259"/>
    </source>
</evidence>
<keyword evidence="1" id="KW-0732">Signal</keyword>
<feature type="chain" id="PRO_5010331115" description="DUF1023 domain-containing protein" evidence="1">
    <location>
        <begin position="22"/>
        <end position="225"/>
    </location>
</feature>
<dbReference type="SUPFAM" id="SSF53474">
    <property type="entry name" value="alpha/beta-Hydrolases"/>
    <property type="match status" value="1"/>
</dbReference>
<name>A0A1S1N3V6_9GAMM</name>
<keyword evidence="4" id="KW-1185">Reference proteome</keyword>
<comment type="caution">
    <text evidence="3">The sequence shown here is derived from an EMBL/GenBank/DDBJ whole genome shotgun (WGS) entry which is preliminary data.</text>
</comment>
<dbReference type="STRING" id="327939.BIW53_17490"/>
<gene>
    <name evidence="3" type="ORF">BIW53_17490</name>
</gene>
<dbReference type="InterPro" id="IPR029058">
    <property type="entry name" value="AB_hydrolase_fold"/>
</dbReference>
<feature type="domain" description="DUF1023" evidence="2">
    <location>
        <begin position="61"/>
        <end position="180"/>
    </location>
</feature>
<dbReference type="EMBL" id="MNAN01000035">
    <property type="protein sequence ID" value="OHU94013.1"/>
    <property type="molecule type" value="Genomic_DNA"/>
</dbReference>
<evidence type="ECO:0000256" key="1">
    <source>
        <dbReference type="SAM" id="SignalP"/>
    </source>
</evidence>
<dbReference type="Proteomes" id="UP000180253">
    <property type="component" value="Unassembled WGS sequence"/>
</dbReference>
<evidence type="ECO:0000313" key="3">
    <source>
        <dbReference type="EMBL" id="OHU94013.1"/>
    </source>
</evidence>
<dbReference type="InterPro" id="IPR010427">
    <property type="entry name" value="DUF1023"/>
</dbReference>